<protein>
    <submittedName>
        <fullName evidence="2">Uncharacterized protein</fullName>
    </submittedName>
</protein>
<feature type="region of interest" description="Disordered" evidence="1">
    <location>
        <begin position="77"/>
        <end position="106"/>
    </location>
</feature>
<organism evidence="2 3">
    <name type="scientific">Symbiodinium microadriaticum</name>
    <name type="common">Dinoflagellate</name>
    <name type="synonym">Zooxanthella microadriatica</name>
    <dbReference type="NCBI Taxonomy" id="2951"/>
    <lineage>
        <taxon>Eukaryota</taxon>
        <taxon>Sar</taxon>
        <taxon>Alveolata</taxon>
        <taxon>Dinophyceae</taxon>
        <taxon>Suessiales</taxon>
        <taxon>Symbiodiniaceae</taxon>
        <taxon>Symbiodinium</taxon>
    </lineage>
</organism>
<accession>A0A1Q9D7W1</accession>
<name>A0A1Q9D7W1_SYMMI</name>
<evidence type="ECO:0000256" key="1">
    <source>
        <dbReference type="SAM" id="MobiDB-lite"/>
    </source>
</evidence>
<reference evidence="2 3" key="1">
    <citation type="submission" date="2016-02" db="EMBL/GenBank/DDBJ databases">
        <title>Genome analysis of coral dinoflagellate symbionts highlights evolutionary adaptations to a symbiotic lifestyle.</title>
        <authorList>
            <person name="Aranda M."/>
            <person name="Li Y."/>
            <person name="Liew Y.J."/>
            <person name="Baumgarten S."/>
            <person name="Simakov O."/>
            <person name="Wilson M."/>
            <person name="Piel J."/>
            <person name="Ashoor H."/>
            <person name="Bougouffa S."/>
            <person name="Bajic V.B."/>
            <person name="Ryu T."/>
            <person name="Ravasi T."/>
            <person name="Bayer T."/>
            <person name="Micklem G."/>
            <person name="Kim H."/>
            <person name="Bhak J."/>
            <person name="Lajeunesse T.C."/>
            <person name="Voolstra C.R."/>
        </authorList>
    </citation>
    <scope>NUCLEOTIDE SEQUENCE [LARGE SCALE GENOMIC DNA]</scope>
    <source>
        <strain evidence="2 3">CCMP2467</strain>
    </source>
</reference>
<evidence type="ECO:0000313" key="2">
    <source>
        <dbReference type="EMBL" id="OLP91250.1"/>
    </source>
</evidence>
<feature type="compositionally biased region" description="Basic and acidic residues" evidence="1">
    <location>
        <begin position="85"/>
        <end position="95"/>
    </location>
</feature>
<comment type="caution">
    <text evidence="2">The sequence shown here is derived from an EMBL/GenBank/DDBJ whole genome shotgun (WGS) entry which is preliminary data.</text>
</comment>
<gene>
    <name evidence="2" type="ORF">AK812_SmicGene27071</name>
</gene>
<dbReference type="EMBL" id="LSRX01000674">
    <property type="protein sequence ID" value="OLP91250.1"/>
    <property type="molecule type" value="Genomic_DNA"/>
</dbReference>
<dbReference type="AlphaFoldDB" id="A0A1Q9D7W1"/>
<proteinExistence type="predicted"/>
<evidence type="ECO:0000313" key="3">
    <source>
        <dbReference type="Proteomes" id="UP000186817"/>
    </source>
</evidence>
<dbReference type="Proteomes" id="UP000186817">
    <property type="component" value="Unassembled WGS sequence"/>
</dbReference>
<keyword evidence="3" id="KW-1185">Reference proteome</keyword>
<sequence length="106" mass="11832">MLKTRRISPKVARTELRSVAEQAQQKFHDAEAAWELAAAESKKAFERSRSVTSDLTEKIEKRVGFLDATLKPLRSADAAAAEAETETRSAEEGSPRRLLFTELKKS</sequence>